<dbReference type="GeneID" id="56028499"/>
<dbReference type="InterPro" id="IPR036188">
    <property type="entry name" value="FAD/NAD-bd_sf"/>
</dbReference>
<dbReference type="Pfam" id="PF01266">
    <property type="entry name" value="DAO"/>
    <property type="match status" value="1"/>
</dbReference>
<comment type="similarity">
    <text evidence="2 6">Belongs to the FAD-dependent glycerol-3-phosphate dehydrogenase family.</text>
</comment>
<dbReference type="PANTHER" id="PTHR11985:SF15">
    <property type="entry name" value="GLYCEROL-3-PHOSPHATE DEHYDROGENASE, MITOCHONDRIAL"/>
    <property type="match status" value="1"/>
</dbReference>
<dbReference type="InterPro" id="IPR006076">
    <property type="entry name" value="FAD-dep_OxRdtase"/>
</dbReference>
<evidence type="ECO:0000313" key="9">
    <source>
        <dbReference type="Proteomes" id="UP000509750"/>
    </source>
</evidence>
<feature type="domain" description="FAD dependent oxidoreductase" evidence="7">
    <location>
        <begin position="4"/>
        <end position="353"/>
    </location>
</feature>
<sequence length="402" mass="42294">MDTDVLVVGGGATGVGVARDLSMRGVDVTLAERGGLSSGTTGRSHGVLHSGARYAESDPDGAAECIRENGILREVATGCVAETGGLFLSLDGDDPAYFDAKRSACRDVGIDAEEIDPAEAREAVPDLAGDLDRTMRVPDGVVFPSRLVAATADDARRHGAEILTDAPLKALHVEDGTLAGATVGGTRVDAEVVVNASGAWAGECAALAGVEVEMRPTRGVMVVVEYPGLGPVLNRSRAPADGDIVVPHRDRAVLGTTSVAVEDPDEYPREEWEVERVIDECSAMVPDLDDAPVEGTYWGVRPLYGPDESKRESRGISRDFFLLDHTRDGVDRFHTIVGGKLTTHRAMAEVTADRVCADLDVDAPCRTADEPLAAAGDPDRLDELVAEFDARSPADADVVGAD</sequence>
<dbReference type="GO" id="GO:0004368">
    <property type="term" value="F:glycerol-3-phosphate dehydrogenase (quinone) activity"/>
    <property type="evidence" value="ECO:0007669"/>
    <property type="project" value="UniProtKB-EC"/>
</dbReference>
<evidence type="ECO:0000256" key="2">
    <source>
        <dbReference type="ARBA" id="ARBA00007330"/>
    </source>
</evidence>
<evidence type="ECO:0000259" key="7">
    <source>
        <dbReference type="Pfam" id="PF01266"/>
    </source>
</evidence>
<dbReference type="AlphaFoldDB" id="A0A7D5L2P6"/>
<evidence type="ECO:0000256" key="5">
    <source>
        <dbReference type="ARBA" id="ARBA00023002"/>
    </source>
</evidence>
<evidence type="ECO:0000256" key="1">
    <source>
        <dbReference type="ARBA" id="ARBA00001974"/>
    </source>
</evidence>
<comment type="cofactor">
    <cofactor evidence="1 6">
        <name>FAD</name>
        <dbReference type="ChEBI" id="CHEBI:57692"/>
    </cofactor>
</comment>
<keyword evidence="3 6" id="KW-0285">Flavoprotein</keyword>
<keyword evidence="4" id="KW-0274">FAD</keyword>
<dbReference type="Gene3D" id="3.50.50.60">
    <property type="entry name" value="FAD/NAD(P)-binding domain"/>
    <property type="match status" value="3"/>
</dbReference>
<dbReference type="Proteomes" id="UP000509750">
    <property type="component" value="Chromosome"/>
</dbReference>
<evidence type="ECO:0000256" key="6">
    <source>
        <dbReference type="RuleBase" id="RU361217"/>
    </source>
</evidence>
<evidence type="ECO:0000256" key="4">
    <source>
        <dbReference type="ARBA" id="ARBA00022827"/>
    </source>
</evidence>
<dbReference type="GO" id="GO:0006072">
    <property type="term" value="P:glycerol-3-phosphate metabolic process"/>
    <property type="evidence" value="ECO:0007669"/>
    <property type="project" value="UniProtKB-UniRule"/>
</dbReference>
<dbReference type="InterPro" id="IPR000447">
    <property type="entry name" value="G3P_DH_FAD-dep"/>
</dbReference>
<dbReference type="EC" id="1.1.5.3" evidence="6"/>
<dbReference type="PANTHER" id="PTHR11985">
    <property type="entry name" value="GLYCEROL-3-PHOSPHATE DEHYDROGENASE"/>
    <property type="match status" value="1"/>
</dbReference>
<reference evidence="8 9" key="1">
    <citation type="submission" date="2020-07" db="EMBL/GenBank/DDBJ databases">
        <title>Gai3-2, isolated from salt lake.</title>
        <authorList>
            <person name="Cui H."/>
            <person name="Shi X."/>
        </authorList>
    </citation>
    <scope>NUCLEOTIDE SEQUENCE [LARGE SCALE GENOMIC DNA]</scope>
    <source>
        <strain evidence="8 9">Gai3-2</strain>
    </source>
</reference>
<name>A0A7D5L2P6_9EURY</name>
<dbReference type="PRINTS" id="PR01001">
    <property type="entry name" value="FADG3PDH"/>
</dbReference>
<dbReference type="KEGG" id="halg:HUG10_06660"/>
<comment type="catalytic activity">
    <reaction evidence="6">
        <text>a quinone + sn-glycerol 3-phosphate = dihydroxyacetone phosphate + a quinol</text>
        <dbReference type="Rhea" id="RHEA:18977"/>
        <dbReference type="ChEBI" id="CHEBI:24646"/>
        <dbReference type="ChEBI" id="CHEBI:57597"/>
        <dbReference type="ChEBI" id="CHEBI:57642"/>
        <dbReference type="ChEBI" id="CHEBI:132124"/>
        <dbReference type="EC" id="1.1.5.3"/>
    </reaction>
</comment>
<proteinExistence type="inferred from homology"/>
<dbReference type="PROSITE" id="PS00977">
    <property type="entry name" value="FAD_G3PDH_1"/>
    <property type="match status" value="1"/>
</dbReference>
<gene>
    <name evidence="8" type="ORF">HUG10_06660</name>
</gene>
<dbReference type="OrthoDB" id="36306at2157"/>
<keyword evidence="9" id="KW-1185">Reference proteome</keyword>
<keyword evidence="5 6" id="KW-0560">Oxidoreductase</keyword>
<dbReference type="GO" id="GO:0009331">
    <property type="term" value="C:glycerol-3-phosphate dehydrogenase (FAD) complex"/>
    <property type="evidence" value="ECO:0007669"/>
    <property type="project" value="UniProtKB-UniRule"/>
</dbReference>
<dbReference type="RefSeq" id="WP_179168818.1">
    <property type="nucleotide sequence ID" value="NZ_CP058529.1"/>
</dbReference>
<dbReference type="SUPFAM" id="SSF54373">
    <property type="entry name" value="FAD-linked reductases, C-terminal domain"/>
    <property type="match status" value="1"/>
</dbReference>
<accession>A0A7D5L2P6</accession>
<dbReference type="SUPFAM" id="SSF51905">
    <property type="entry name" value="FAD/NAD(P)-binding domain"/>
    <property type="match status" value="1"/>
</dbReference>
<protein>
    <recommendedName>
        <fullName evidence="6">Glycerol-3-phosphate dehydrogenase</fullName>
        <ecNumber evidence="6">1.1.5.3</ecNumber>
    </recommendedName>
</protein>
<organism evidence="8 9">
    <name type="scientific">Halorarum halophilum</name>
    <dbReference type="NCBI Taxonomy" id="2743090"/>
    <lineage>
        <taxon>Archaea</taxon>
        <taxon>Methanobacteriati</taxon>
        <taxon>Methanobacteriota</taxon>
        <taxon>Stenosarchaea group</taxon>
        <taxon>Halobacteria</taxon>
        <taxon>Halobacteriales</taxon>
        <taxon>Haloferacaceae</taxon>
        <taxon>Halorarum</taxon>
    </lineage>
</organism>
<dbReference type="EMBL" id="CP058529">
    <property type="protein sequence ID" value="QLG27243.1"/>
    <property type="molecule type" value="Genomic_DNA"/>
</dbReference>
<evidence type="ECO:0000313" key="8">
    <source>
        <dbReference type="EMBL" id="QLG27243.1"/>
    </source>
</evidence>
<evidence type="ECO:0000256" key="3">
    <source>
        <dbReference type="ARBA" id="ARBA00022630"/>
    </source>
</evidence>